<dbReference type="AlphaFoldDB" id="A0RVL3"/>
<dbReference type="KEGG" id="csy:CENSYa_0747"/>
<gene>
    <name evidence="1" type="ordered locus">CENSYa_0747</name>
</gene>
<dbReference type="HOGENOM" id="CLU_2765863_0_0_2"/>
<name>A0RVL3_CENSY</name>
<proteinExistence type="predicted"/>
<dbReference type="EMBL" id="DP000238">
    <property type="protein sequence ID" value="ABK77380.1"/>
    <property type="molecule type" value="Genomic_DNA"/>
</dbReference>
<reference evidence="1 2" key="1">
    <citation type="journal article" date="2006" name="Proc. Natl. Acad. Sci. U.S.A.">
        <title>Genomic analysis of the uncultivated marine crenarchaeote Cenarchaeum symbiosum.</title>
        <authorList>
            <person name="Hallam S.J."/>
            <person name="Konstantinidis K.T."/>
            <person name="Putnam N."/>
            <person name="Schleper C."/>
            <person name="Watanabe Y."/>
            <person name="Sugahara J."/>
            <person name="Preston C."/>
            <person name="de la Torre J."/>
            <person name="Richardson P.M."/>
            <person name="DeLong E.F."/>
        </authorList>
    </citation>
    <scope>NUCLEOTIDE SEQUENCE [LARGE SCALE GENOMIC DNA]</scope>
    <source>
        <strain evidence="2">A</strain>
    </source>
</reference>
<evidence type="ECO:0000313" key="1">
    <source>
        <dbReference type="EMBL" id="ABK77380.1"/>
    </source>
</evidence>
<accession>A0RVL3</accession>
<dbReference type="EnsemblBacteria" id="ABK77380">
    <property type="protein sequence ID" value="ABK77380"/>
    <property type="gene ID" value="CENSYa_0747"/>
</dbReference>
<sequence length="69" mass="7628">MIFCPVYNGLLGAARIRRRPVGKYRRHARAAAGVAPGACRAPYRRPCMAGPVLSGPWNLQVLPRRRPGF</sequence>
<dbReference type="STRING" id="414004.CENSYa_0747"/>
<evidence type="ECO:0000313" key="2">
    <source>
        <dbReference type="Proteomes" id="UP000000758"/>
    </source>
</evidence>
<protein>
    <submittedName>
        <fullName evidence="1">Uncharacterized protein</fullName>
    </submittedName>
</protein>
<organism evidence="1 2">
    <name type="scientific">Cenarchaeum symbiosum (strain A)</name>
    <dbReference type="NCBI Taxonomy" id="414004"/>
    <lineage>
        <taxon>Archaea</taxon>
        <taxon>Nitrososphaerota</taxon>
        <taxon>Candidatus Cenarchaeales</taxon>
        <taxon>Candidatus Cenarchaeaceae</taxon>
        <taxon>Candidatus Cenarchaeum</taxon>
    </lineage>
</organism>
<keyword evidence="2" id="KW-1185">Reference proteome</keyword>
<dbReference type="Proteomes" id="UP000000758">
    <property type="component" value="Chromosome"/>
</dbReference>